<evidence type="ECO:0000313" key="2">
    <source>
        <dbReference type="EMBL" id="GIN98468.1"/>
    </source>
</evidence>
<evidence type="ECO:0000313" key="3">
    <source>
        <dbReference type="Proteomes" id="UP000680670"/>
    </source>
</evidence>
<dbReference type="Proteomes" id="UP000680670">
    <property type="component" value="Unassembled WGS sequence"/>
</dbReference>
<keyword evidence="1" id="KW-0812">Transmembrane</keyword>
<gene>
    <name evidence="2" type="ORF">J6TS1_43380</name>
</gene>
<dbReference type="EMBL" id="BORJ01000014">
    <property type="protein sequence ID" value="GIN98468.1"/>
    <property type="molecule type" value="Genomic_DNA"/>
</dbReference>
<keyword evidence="1" id="KW-0472">Membrane</keyword>
<accession>A0ABQ4L2H1</accession>
<comment type="caution">
    <text evidence="2">The sequence shown here is derived from an EMBL/GenBank/DDBJ whole genome shotgun (WGS) entry which is preliminary data.</text>
</comment>
<reference evidence="2 3" key="1">
    <citation type="submission" date="2021-03" db="EMBL/GenBank/DDBJ databases">
        <title>Antimicrobial resistance genes in bacteria isolated from Japanese honey, and their potential for conferring macrolide and lincosamide resistance in the American foulbrood pathogen Paenibacillus larvae.</title>
        <authorList>
            <person name="Okamoto M."/>
            <person name="Kumagai M."/>
            <person name="Kanamori H."/>
            <person name="Takamatsu D."/>
        </authorList>
    </citation>
    <scope>NUCLEOTIDE SEQUENCE [LARGE SCALE GENOMIC DNA]</scope>
    <source>
        <strain evidence="2 3">J6TS1</strain>
    </source>
</reference>
<dbReference type="InterPro" id="IPR058724">
    <property type="entry name" value="YhzF"/>
</dbReference>
<evidence type="ECO:0000256" key="1">
    <source>
        <dbReference type="SAM" id="Phobius"/>
    </source>
</evidence>
<keyword evidence="3" id="KW-1185">Reference proteome</keyword>
<dbReference type="Pfam" id="PF26302">
    <property type="entry name" value="YhzF"/>
    <property type="match status" value="1"/>
</dbReference>
<sequence>MNLIRIIFLIMGTLMLVSMFYNVILYQRPGIYPPKKVLRARAASLGSIGGILFIVGLLFSLFSK</sequence>
<name>A0ABQ4L2H1_SIMTE</name>
<feature type="transmembrane region" description="Helical" evidence="1">
    <location>
        <begin position="38"/>
        <end position="62"/>
    </location>
</feature>
<organism evidence="2 3">
    <name type="scientific">Siminovitchia terrae</name>
    <name type="common">Bacillus terrae</name>
    <dbReference type="NCBI Taxonomy" id="1914933"/>
    <lineage>
        <taxon>Bacteria</taxon>
        <taxon>Bacillati</taxon>
        <taxon>Bacillota</taxon>
        <taxon>Bacilli</taxon>
        <taxon>Bacillales</taxon>
        <taxon>Bacillaceae</taxon>
        <taxon>Siminovitchia</taxon>
    </lineage>
</organism>
<keyword evidence="1" id="KW-1133">Transmembrane helix</keyword>
<feature type="transmembrane region" description="Helical" evidence="1">
    <location>
        <begin position="6"/>
        <end position="26"/>
    </location>
</feature>
<protein>
    <submittedName>
        <fullName evidence="2">Uncharacterized protein</fullName>
    </submittedName>
</protein>
<proteinExistence type="predicted"/>